<comment type="caution">
    <text evidence="1">The sequence shown here is derived from an EMBL/GenBank/DDBJ whole genome shotgun (WGS) entry which is preliminary data.</text>
</comment>
<dbReference type="InterPro" id="IPR023908">
    <property type="entry name" value="xxxLxxG_rpt"/>
</dbReference>
<protein>
    <submittedName>
        <fullName evidence="1">Uncharacterized protein</fullName>
    </submittedName>
</protein>
<proteinExistence type="predicted"/>
<accession>A0A816TN81</accession>
<dbReference type="EMBL" id="CAJNRG010008323">
    <property type="protein sequence ID" value="CAF2103301.1"/>
    <property type="molecule type" value="Genomic_DNA"/>
</dbReference>
<reference evidence="1" key="1">
    <citation type="submission" date="2021-02" db="EMBL/GenBank/DDBJ databases">
        <authorList>
            <person name="Nowell W R."/>
        </authorList>
    </citation>
    <scope>NUCLEOTIDE SEQUENCE</scope>
</reference>
<evidence type="ECO:0000313" key="1">
    <source>
        <dbReference type="EMBL" id="CAF2103301.1"/>
    </source>
</evidence>
<evidence type="ECO:0000313" key="3">
    <source>
        <dbReference type="Proteomes" id="UP000663887"/>
    </source>
</evidence>
<name>A0A816TN81_9BILA</name>
<dbReference type="AlphaFoldDB" id="A0A816TN81"/>
<dbReference type="Proteomes" id="UP000663887">
    <property type="component" value="Unassembled WGS sequence"/>
</dbReference>
<evidence type="ECO:0000313" key="2">
    <source>
        <dbReference type="EMBL" id="CAF4201838.1"/>
    </source>
</evidence>
<dbReference type="NCBIfam" id="TIGR03057">
    <property type="entry name" value="xxxLxxG_by_4"/>
    <property type="match status" value="1"/>
</dbReference>
<dbReference type="Proteomes" id="UP000663842">
    <property type="component" value="Unassembled WGS sequence"/>
</dbReference>
<organism evidence="1 3">
    <name type="scientific">Rotaria magnacalcarata</name>
    <dbReference type="NCBI Taxonomy" id="392030"/>
    <lineage>
        <taxon>Eukaryota</taxon>
        <taxon>Metazoa</taxon>
        <taxon>Spiralia</taxon>
        <taxon>Gnathifera</taxon>
        <taxon>Rotifera</taxon>
        <taxon>Eurotatoria</taxon>
        <taxon>Bdelloidea</taxon>
        <taxon>Philodinida</taxon>
        <taxon>Philodinidae</taxon>
        <taxon>Rotaria</taxon>
    </lineage>
</organism>
<gene>
    <name evidence="2" type="ORF">UXM345_LOCUS28047</name>
    <name evidence="1" type="ORF">XDN619_LOCUS19120</name>
</gene>
<dbReference type="EMBL" id="CAJOBF010006276">
    <property type="protein sequence ID" value="CAF4201838.1"/>
    <property type="molecule type" value="Genomic_DNA"/>
</dbReference>
<sequence>MCSVGVNTEKLTTEYTDGILSGALTTPTLSSGAPTLSSGAPTLSSGAPTLSSGAPTFADGVFSGAPTTLAPTALRRLNNSINVPEY</sequence>